<name>A0A4Z2EP92_9TELE</name>
<proteinExistence type="predicted"/>
<gene>
    <name evidence="2" type="ORF">EYF80_059583</name>
</gene>
<protein>
    <submittedName>
        <fullName evidence="2">Uncharacterized protein</fullName>
    </submittedName>
</protein>
<evidence type="ECO:0000256" key="1">
    <source>
        <dbReference type="SAM" id="MobiDB-lite"/>
    </source>
</evidence>
<feature type="compositionally biased region" description="Basic and acidic residues" evidence="1">
    <location>
        <begin position="19"/>
        <end position="31"/>
    </location>
</feature>
<feature type="compositionally biased region" description="Basic and acidic residues" evidence="1">
    <location>
        <begin position="1"/>
        <end position="10"/>
    </location>
</feature>
<keyword evidence="3" id="KW-1185">Reference proteome</keyword>
<feature type="region of interest" description="Disordered" evidence="1">
    <location>
        <begin position="1"/>
        <end position="32"/>
    </location>
</feature>
<dbReference type="AlphaFoldDB" id="A0A4Z2EP92"/>
<dbReference type="Proteomes" id="UP000314294">
    <property type="component" value="Unassembled WGS sequence"/>
</dbReference>
<evidence type="ECO:0000313" key="2">
    <source>
        <dbReference type="EMBL" id="TNN30264.1"/>
    </source>
</evidence>
<reference evidence="2 3" key="1">
    <citation type="submission" date="2019-03" db="EMBL/GenBank/DDBJ databases">
        <title>First draft genome of Liparis tanakae, snailfish: a comprehensive survey of snailfish specific genes.</title>
        <authorList>
            <person name="Kim W."/>
            <person name="Song I."/>
            <person name="Jeong J.-H."/>
            <person name="Kim D."/>
            <person name="Kim S."/>
            <person name="Ryu S."/>
            <person name="Song J.Y."/>
            <person name="Lee S.K."/>
        </authorList>
    </citation>
    <scope>NUCLEOTIDE SEQUENCE [LARGE SCALE GENOMIC DNA]</scope>
    <source>
        <tissue evidence="2">Muscle</tissue>
    </source>
</reference>
<comment type="caution">
    <text evidence="2">The sequence shown here is derived from an EMBL/GenBank/DDBJ whole genome shotgun (WGS) entry which is preliminary data.</text>
</comment>
<dbReference type="EMBL" id="SRLO01004690">
    <property type="protein sequence ID" value="TNN30264.1"/>
    <property type="molecule type" value="Genomic_DNA"/>
</dbReference>
<organism evidence="2 3">
    <name type="scientific">Liparis tanakae</name>
    <name type="common">Tanaka's snailfish</name>
    <dbReference type="NCBI Taxonomy" id="230148"/>
    <lineage>
        <taxon>Eukaryota</taxon>
        <taxon>Metazoa</taxon>
        <taxon>Chordata</taxon>
        <taxon>Craniata</taxon>
        <taxon>Vertebrata</taxon>
        <taxon>Euteleostomi</taxon>
        <taxon>Actinopterygii</taxon>
        <taxon>Neopterygii</taxon>
        <taxon>Teleostei</taxon>
        <taxon>Neoteleostei</taxon>
        <taxon>Acanthomorphata</taxon>
        <taxon>Eupercaria</taxon>
        <taxon>Perciformes</taxon>
        <taxon>Cottioidei</taxon>
        <taxon>Cottales</taxon>
        <taxon>Liparidae</taxon>
        <taxon>Liparis</taxon>
    </lineage>
</organism>
<sequence length="64" mass="7564">MTTRWDEGQERGSLGLDRQQNERKPFEDRQLHRQMSLQKPYLRLVPTGSYWFRVVPDCGAPTSL</sequence>
<accession>A0A4Z2EP92</accession>
<evidence type="ECO:0000313" key="3">
    <source>
        <dbReference type="Proteomes" id="UP000314294"/>
    </source>
</evidence>